<comment type="caution">
    <text evidence="2">The sequence shown here is derived from an EMBL/GenBank/DDBJ whole genome shotgun (WGS) entry which is preliminary data.</text>
</comment>
<dbReference type="Gene3D" id="3.30.710.10">
    <property type="entry name" value="Potassium Channel Kv1.1, Chain A"/>
    <property type="match status" value="3"/>
</dbReference>
<proteinExistence type="predicted"/>
<gene>
    <name evidence="2" type="ORF">JTE90_000452</name>
</gene>
<feature type="domain" description="BTB" evidence="1">
    <location>
        <begin position="612"/>
        <end position="661"/>
    </location>
</feature>
<evidence type="ECO:0000313" key="3">
    <source>
        <dbReference type="Proteomes" id="UP000827092"/>
    </source>
</evidence>
<evidence type="ECO:0000259" key="1">
    <source>
        <dbReference type="PROSITE" id="PS50097"/>
    </source>
</evidence>
<dbReference type="CDD" id="cd18186">
    <property type="entry name" value="BTB_POZ_ZBTB_KLHL-like"/>
    <property type="match status" value="3"/>
</dbReference>
<dbReference type="AlphaFoldDB" id="A0AAV6UGM5"/>
<dbReference type="InterPro" id="IPR000210">
    <property type="entry name" value="BTB/POZ_dom"/>
</dbReference>
<dbReference type="InterPro" id="IPR011333">
    <property type="entry name" value="SKP1/BTB/POZ_sf"/>
</dbReference>
<organism evidence="2 3">
    <name type="scientific">Oedothorax gibbosus</name>
    <dbReference type="NCBI Taxonomy" id="931172"/>
    <lineage>
        <taxon>Eukaryota</taxon>
        <taxon>Metazoa</taxon>
        <taxon>Ecdysozoa</taxon>
        <taxon>Arthropoda</taxon>
        <taxon>Chelicerata</taxon>
        <taxon>Arachnida</taxon>
        <taxon>Araneae</taxon>
        <taxon>Araneomorphae</taxon>
        <taxon>Entelegynae</taxon>
        <taxon>Araneoidea</taxon>
        <taxon>Linyphiidae</taxon>
        <taxon>Erigoninae</taxon>
        <taxon>Oedothorax</taxon>
    </lineage>
</organism>
<reference evidence="2 3" key="1">
    <citation type="journal article" date="2022" name="Nat. Ecol. Evol.">
        <title>A masculinizing supergene underlies an exaggerated male reproductive morph in a spider.</title>
        <authorList>
            <person name="Hendrickx F."/>
            <person name="De Corte Z."/>
            <person name="Sonet G."/>
            <person name="Van Belleghem S.M."/>
            <person name="Kostlbacher S."/>
            <person name="Vangestel C."/>
        </authorList>
    </citation>
    <scope>NUCLEOTIDE SEQUENCE [LARGE SCALE GENOMIC DNA]</scope>
    <source>
        <strain evidence="2">W744_W776</strain>
    </source>
</reference>
<accession>A0AAV6UGM5</accession>
<keyword evidence="3" id="KW-1185">Reference proteome</keyword>
<name>A0AAV6UGM5_9ARAC</name>
<dbReference type="PROSITE" id="PS50097">
    <property type="entry name" value="BTB"/>
    <property type="match status" value="3"/>
</dbReference>
<dbReference type="PANTHER" id="PTHR24413">
    <property type="entry name" value="SPECKLE-TYPE POZ PROTEIN"/>
    <property type="match status" value="1"/>
</dbReference>
<evidence type="ECO:0000313" key="2">
    <source>
        <dbReference type="EMBL" id="KAG8182848.1"/>
    </source>
</evidence>
<dbReference type="Pfam" id="PF00651">
    <property type="entry name" value="BTB"/>
    <property type="match status" value="3"/>
</dbReference>
<feature type="domain" description="BTB" evidence="1">
    <location>
        <begin position="335"/>
        <end position="432"/>
    </location>
</feature>
<feature type="domain" description="BTB" evidence="1">
    <location>
        <begin position="433"/>
        <end position="485"/>
    </location>
</feature>
<dbReference type="EMBL" id="JAFNEN010000445">
    <property type="protein sequence ID" value="KAG8182848.1"/>
    <property type="molecule type" value="Genomic_DNA"/>
</dbReference>
<dbReference type="SUPFAM" id="SSF54695">
    <property type="entry name" value="POZ domain"/>
    <property type="match status" value="3"/>
</dbReference>
<sequence length="661" mass="75711">MSSKVGFFCQWTIENFGFCEEEIRVWSPGFTVTMLNDTHWNLCLLVKFNKNNAYCYCRLKRNNDKGPIRIELFYEISIIIGPDHKLEPTYASHVEEYFEAKTTGKKHILMSYKDYEDYFKDNFEKETLIVYCHMWKGGITDTIKYFIRTPIKTHKRYLRWVLKDISSLKEEEYLLKYSERDSSPYKLKLNFRNYGSIQSMHAYIHQMEPSRRQPVKCKISLLDTEGKILVSKQGKGFFSSTGGEGAWTFPRWRESQWILNYKDSLLPNYTLYLLAEMQMGGAGVDEMEQINFGDGFDELLVSSKDSKDQTTQSNTLTANSLMKNLLNFFNDGKLCDVVLKTDCSSFPVHKVILCAQSPVFTTMLETDLKEKQSEMQCPGGGVDGMEQINFGEDFDELLVSSKDSKDQATQSNTLTANSLMNNLLNFYNDGKLCDVVLKTDSSSFPVHKVILCAQSSVFTTMLETDLLEKQTGTIPIPNMSDDKMEPSRRQQVKCKISLLDTEGKILVSKQGKGFFSSTGGEGAWTFPRWRESQWILNYKDSLLPNYTLYLLAEMQMSGAGVDEMEQINFGDDFDELLVSSKDSKDQTTQSNTLTANSLMSNLLNFYNDGKLCDVVLKTDSSSFPVHKVILCAQSPVFTTMLETDLLEKQTARRQVMVVRYR</sequence>
<protein>
    <recommendedName>
        <fullName evidence="1">BTB domain-containing protein</fullName>
    </recommendedName>
</protein>
<dbReference type="Proteomes" id="UP000827092">
    <property type="component" value="Unassembled WGS sequence"/>
</dbReference>